<dbReference type="AlphaFoldDB" id="A0AAD9TXH2"/>
<name>A0AAD9TXH2_9ROSI</name>
<evidence type="ECO:0008006" key="4">
    <source>
        <dbReference type="Google" id="ProtNLM"/>
    </source>
</evidence>
<evidence type="ECO:0000313" key="2">
    <source>
        <dbReference type="EMBL" id="KAK2644079.1"/>
    </source>
</evidence>
<dbReference type="InterPro" id="IPR011990">
    <property type="entry name" value="TPR-like_helical_dom_sf"/>
</dbReference>
<accession>A0AAD9TXH2</accession>
<dbReference type="EMBL" id="JANJYI010000006">
    <property type="protein sequence ID" value="KAK2644079.1"/>
    <property type="molecule type" value="Genomic_DNA"/>
</dbReference>
<evidence type="ECO:0000256" key="1">
    <source>
        <dbReference type="ARBA" id="ARBA00007626"/>
    </source>
</evidence>
<dbReference type="InterPro" id="IPR050872">
    <property type="entry name" value="PPR_P_subfamily"/>
</dbReference>
<evidence type="ECO:0000313" key="3">
    <source>
        <dbReference type="Proteomes" id="UP001280121"/>
    </source>
</evidence>
<dbReference type="Proteomes" id="UP001280121">
    <property type="component" value="Unassembled WGS sequence"/>
</dbReference>
<comment type="similarity">
    <text evidence="1">Belongs to the PPR family. P subfamily.</text>
</comment>
<dbReference type="PANTHER" id="PTHR46128:SF356">
    <property type="entry name" value="PENTACOTRIPEPTIDE-REPEAT REGION OF PRORP DOMAIN-CONTAINING PROTEIN"/>
    <property type="match status" value="1"/>
</dbReference>
<comment type="caution">
    <text evidence="2">The sequence shown here is derived from an EMBL/GenBank/DDBJ whole genome shotgun (WGS) entry which is preliminary data.</text>
</comment>
<sequence>MKEVFKFVGKMLVGGTKPDAITFNIYAYCKQSKVKTAIELFDRSRASGEWCPDIISYTNLLWGICNWIGIEDALLYLQKMLNEGICPNIATWNVSVRCLFNNLGHLGPIYILDDITTSK</sequence>
<dbReference type="Gene3D" id="1.25.40.10">
    <property type="entry name" value="Tetratricopeptide repeat domain"/>
    <property type="match status" value="1"/>
</dbReference>
<reference evidence="2" key="1">
    <citation type="journal article" date="2023" name="Plant J.">
        <title>Genome sequences and population genomics provide insights into the demographic history, inbreeding, and mutation load of two 'living fossil' tree species of Dipteronia.</title>
        <authorList>
            <person name="Feng Y."/>
            <person name="Comes H.P."/>
            <person name="Chen J."/>
            <person name="Zhu S."/>
            <person name="Lu R."/>
            <person name="Zhang X."/>
            <person name="Li P."/>
            <person name="Qiu J."/>
            <person name="Olsen K.M."/>
            <person name="Qiu Y."/>
        </authorList>
    </citation>
    <scope>NUCLEOTIDE SEQUENCE</scope>
    <source>
        <strain evidence="2">KIB01</strain>
    </source>
</reference>
<dbReference type="PANTHER" id="PTHR46128">
    <property type="entry name" value="MITOCHONDRIAL GROUP I INTRON SPLICING FACTOR CCM1"/>
    <property type="match status" value="1"/>
</dbReference>
<gene>
    <name evidence="2" type="ORF">Ddye_019274</name>
</gene>
<organism evidence="2 3">
    <name type="scientific">Dipteronia dyeriana</name>
    <dbReference type="NCBI Taxonomy" id="168575"/>
    <lineage>
        <taxon>Eukaryota</taxon>
        <taxon>Viridiplantae</taxon>
        <taxon>Streptophyta</taxon>
        <taxon>Embryophyta</taxon>
        <taxon>Tracheophyta</taxon>
        <taxon>Spermatophyta</taxon>
        <taxon>Magnoliopsida</taxon>
        <taxon>eudicotyledons</taxon>
        <taxon>Gunneridae</taxon>
        <taxon>Pentapetalae</taxon>
        <taxon>rosids</taxon>
        <taxon>malvids</taxon>
        <taxon>Sapindales</taxon>
        <taxon>Sapindaceae</taxon>
        <taxon>Hippocastanoideae</taxon>
        <taxon>Acereae</taxon>
        <taxon>Dipteronia</taxon>
    </lineage>
</organism>
<keyword evidence="3" id="KW-1185">Reference proteome</keyword>
<protein>
    <recommendedName>
        <fullName evidence="4">Pentatricopeptide repeat-containing protein</fullName>
    </recommendedName>
</protein>
<proteinExistence type="inferred from homology"/>